<feature type="region of interest" description="Important for the catalytic mechanism of both phosphorylation and dephosphorylation" evidence="10">
    <location>
        <begin position="201"/>
        <end position="210"/>
    </location>
</feature>
<evidence type="ECO:0000256" key="8">
    <source>
        <dbReference type="ARBA" id="ARBA00023268"/>
    </source>
</evidence>
<dbReference type="PANTHER" id="PTHR30305">
    <property type="entry name" value="PROTEIN YJDM-RELATED"/>
    <property type="match status" value="1"/>
</dbReference>
<dbReference type="KEGG" id="mgx:CM1_00505"/>
<dbReference type="Gene3D" id="3.40.50.300">
    <property type="entry name" value="P-loop containing nucleotide triphosphate hydrolases"/>
    <property type="match status" value="1"/>
</dbReference>
<dbReference type="GO" id="GO:0006109">
    <property type="term" value="P:regulation of carbohydrate metabolic process"/>
    <property type="evidence" value="ECO:0007669"/>
    <property type="project" value="UniProtKB-UniRule"/>
</dbReference>
<evidence type="ECO:0000256" key="5">
    <source>
        <dbReference type="ARBA" id="ARBA00022741"/>
    </source>
</evidence>
<comment type="cofactor">
    <cofactor evidence="10">
        <name>Mg(2+)</name>
        <dbReference type="ChEBI" id="CHEBI:18420"/>
    </cofactor>
</comment>
<evidence type="ECO:0000259" key="12">
    <source>
        <dbReference type="Pfam" id="PF07475"/>
    </source>
</evidence>
<keyword evidence="10" id="KW-0479">Metal-binding</keyword>
<evidence type="ECO:0000256" key="9">
    <source>
        <dbReference type="ARBA" id="ARBA00047657"/>
    </source>
</evidence>
<feature type="domain" description="HPr kinase/phosphorylase C-terminal" evidence="12">
    <location>
        <begin position="130"/>
        <end position="299"/>
    </location>
</feature>
<gene>
    <name evidence="10" type="primary">hprK</name>
    <name evidence="13" type="ORF">CM1_00505</name>
</gene>
<protein>
    <recommendedName>
        <fullName evidence="10">HPr kinase/phosphorylase</fullName>
        <shortName evidence="10">HPrK/P</shortName>
        <ecNumber evidence="10">2.7.11.-</ecNumber>
        <ecNumber evidence="10">2.7.4.-</ecNumber>
    </recommendedName>
    <alternativeName>
        <fullName evidence="10">HPr(Ser) kinase/phosphorylase</fullName>
    </alternativeName>
</protein>
<dbReference type="GO" id="GO:0000287">
    <property type="term" value="F:magnesium ion binding"/>
    <property type="evidence" value="ECO:0007669"/>
    <property type="project" value="UniProtKB-UniRule"/>
</dbReference>
<dbReference type="GO" id="GO:0005524">
    <property type="term" value="F:ATP binding"/>
    <property type="evidence" value="ECO:0007669"/>
    <property type="project" value="UniProtKB-UniRule"/>
</dbReference>
<keyword evidence="8 10" id="KW-0511">Multifunctional enzyme</keyword>
<keyword evidence="6 10" id="KW-0418">Kinase</keyword>
<evidence type="ECO:0000313" key="14">
    <source>
        <dbReference type="Proteomes" id="UP000005254"/>
    </source>
</evidence>
<comment type="catalytic activity">
    <reaction evidence="9 10">
        <text>[HPr protein]-O-phospho-L-serine + phosphate + H(+) = [HPr protein]-L-serine + diphosphate</text>
        <dbReference type="Rhea" id="RHEA:46604"/>
        <dbReference type="Rhea" id="RHEA-COMP:11602"/>
        <dbReference type="Rhea" id="RHEA-COMP:11603"/>
        <dbReference type="ChEBI" id="CHEBI:15378"/>
        <dbReference type="ChEBI" id="CHEBI:29999"/>
        <dbReference type="ChEBI" id="CHEBI:33019"/>
        <dbReference type="ChEBI" id="CHEBI:43474"/>
        <dbReference type="ChEBI" id="CHEBI:83421"/>
    </reaction>
</comment>
<dbReference type="SUPFAM" id="SSF53795">
    <property type="entry name" value="PEP carboxykinase-like"/>
    <property type="match status" value="1"/>
</dbReference>
<keyword evidence="4 10" id="KW-0808">Transferase</keyword>
<dbReference type="Pfam" id="PF02603">
    <property type="entry name" value="Hpr_kinase_N"/>
    <property type="match status" value="1"/>
</dbReference>
<dbReference type="Gene3D" id="3.40.1390.20">
    <property type="entry name" value="HprK N-terminal domain-like"/>
    <property type="match status" value="1"/>
</dbReference>
<evidence type="ECO:0000259" key="11">
    <source>
        <dbReference type="Pfam" id="PF02603"/>
    </source>
</evidence>
<comment type="catalytic activity">
    <reaction evidence="1 10">
        <text>[HPr protein]-L-serine + ATP = [HPr protein]-O-phospho-L-serine + ADP + H(+)</text>
        <dbReference type="Rhea" id="RHEA:46600"/>
        <dbReference type="Rhea" id="RHEA-COMP:11602"/>
        <dbReference type="Rhea" id="RHEA-COMP:11603"/>
        <dbReference type="ChEBI" id="CHEBI:15378"/>
        <dbReference type="ChEBI" id="CHEBI:29999"/>
        <dbReference type="ChEBI" id="CHEBI:30616"/>
        <dbReference type="ChEBI" id="CHEBI:83421"/>
        <dbReference type="ChEBI" id="CHEBI:456216"/>
    </reaction>
</comment>
<dbReference type="EMBL" id="CP003772">
    <property type="protein sequence ID" value="AFQ03891.1"/>
    <property type="molecule type" value="Genomic_DNA"/>
</dbReference>
<dbReference type="SMR" id="A0ABC7ZJ87"/>
<feature type="binding site" evidence="10">
    <location>
        <position position="161"/>
    </location>
    <ligand>
        <name>Mg(2+)</name>
        <dbReference type="ChEBI" id="CHEBI:18420"/>
    </ligand>
</feature>
<evidence type="ECO:0000256" key="7">
    <source>
        <dbReference type="ARBA" id="ARBA00022840"/>
    </source>
</evidence>
<feature type="active site" evidence="10">
    <location>
        <position position="160"/>
    </location>
</feature>
<dbReference type="InterPro" id="IPR011104">
    <property type="entry name" value="Hpr_kin/Pase_C"/>
</dbReference>
<evidence type="ECO:0000256" key="1">
    <source>
        <dbReference type="ARBA" id="ARBA00001120"/>
    </source>
</evidence>
<dbReference type="GeneID" id="99646904"/>
<dbReference type="SUPFAM" id="SSF75138">
    <property type="entry name" value="HprK N-terminal domain-like"/>
    <property type="match status" value="1"/>
</dbReference>
<evidence type="ECO:0000256" key="2">
    <source>
        <dbReference type="ARBA" id="ARBA00006883"/>
    </source>
</evidence>
<feature type="domain" description="HPr(Ser) kinase/phosphorylase N-terminal" evidence="11">
    <location>
        <begin position="5"/>
        <end position="127"/>
    </location>
</feature>
<dbReference type="GO" id="GO:0004712">
    <property type="term" value="F:protein serine/threonine/tyrosine kinase activity"/>
    <property type="evidence" value="ECO:0007669"/>
    <property type="project" value="UniProtKB-UniRule"/>
</dbReference>
<dbReference type="EC" id="2.7.11.-" evidence="10"/>
<comment type="domain">
    <text evidence="10">The Walker A ATP-binding motif also binds Pi and PPi.</text>
</comment>
<dbReference type="NCBIfam" id="TIGR00679">
    <property type="entry name" value="hpr-ser"/>
    <property type="match status" value="1"/>
</dbReference>
<dbReference type="RefSeq" id="WP_010869325.1">
    <property type="nucleotide sequence ID" value="NC_018497.1"/>
</dbReference>
<comment type="function">
    <text evidence="10">Catalyzes the ATP- as well as the pyrophosphate-dependent phosphorylation of a specific serine residue in HPr, a phosphocarrier protein of the phosphoenolpyruvate-dependent sugar phosphotransferase system (PTS). HprK/P also catalyzes the pyrophosphate-producing, inorganic phosphate-dependent dephosphorylation (phosphorolysis) of seryl-phosphorylated HPr (P-Ser-HPr).</text>
</comment>
<evidence type="ECO:0000256" key="10">
    <source>
        <dbReference type="HAMAP-Rule" id="MF_01249"/>
    </source>
</evidence>
<sequence>MKHLTVKALVLQFNDCIQLIDGKNNIDNVITIPGLKRSVFELLGLFCKPIGSVAILGKREFIFLNQKPVEQQKKIIANLLKLKPPAVILTKSFLDCGVLLAVNQTYQVPILKTNLFSTELSFTVETYINEQFATVQKLHGVLLEIFGVGVFLEGKSGIGKSESALDLINKNHLLIGDDAIEIYRLGNRLFGRAQALAKGFMEIRGLGIINIERAYGLQITKEQTEIQLAISLLSLEEKNNASFERLGSDLKLKNLLGVKISYYQIPISSGRKTSEIIESAVIDFKLKKSGYNSANEFILKQRAMLEEQTDE</sequence>
<comment type="miscellaneous">
    <text evidence="10">Both phosphorylation and phosphorolysis are carried out by the same active site and suggest a common mechanism for both reactions.</text>
</comment>
<dbReference type="PANTHER" id="PTHR30305:SF1">
    <property type="entry name" value="HPR KINASE_PHOSPHORYLASE"/>
    <property type="match status" value="1"/>
</dbReference>
<dbReference type="InterPro" id="IPR027417">
    <property type="entry name" value="P-loop_NTPase"/>
</dbReference>
<dbReference type="Proteomes" id="UP000005254">
    <property type="component" value="Chromosome"/>
</dbReference>
<dbReference type="AlphaFoldDB" id="A0ABC7ZJ87"/>
<reference evidence="13 14" key="1">
    <citation type="journal article" date="2012" name="J. Bacteriol.">
        <title>Draft Genome Sequences of Four Axenic Mycoplasma genitalium Strains Isolated from Denmark, Japan, and Australia.</title>
        <authorList>
            <person name="McGowin C.L."/>
            <person name="Ma L."/>
            <person name="Jensen J.S."/>
            <person name="Mancuso M.M."/>
            <person name="Hamasuna R."/>
            <person name="Adegboye D."/>
            <person name="Martin D.H."/>
        </authorList>
    </citation>
    <scope>NUCLEOTIDE SEQUENCE [LARGE SCALE GENOMIC DNA]</scope>
    <source>
        <strain evidence="13 14">M6320</strain>
    </source>
</reference>
<keyword evidence="10" id="KW-0460">Magnesium</keyword>
<evidence type="ECO:0000256" key="4">
    <source>
        <dbReference type="ARBA" id="ARBA00022679"/>
    </source>
</evidence>
<dbReference type="InterPro" id="IPR011126">
    <property type="entry name" value="Hpr_kin/Pase_Hpr_N"/>
</dbReference>
<dbReference type="Pfam" id="PF07475">
    <property type="entry name" value="Hpr_kinase_C"/>
    <property type="match status" value="1"/>
</dbReference>
<dbReference type="InterPro" id="IPR028979">
    <property type="entry name" value="Ser_kin/Pase_Hpr-like_N_sf"/>
</dbReference>
<feature type="active site" evidence="10">
    <location>
        <position position="245"/>
    </location>
</feature>
<feature type="region of interest" description="Important for the catalytic mechanism of dephosphorylation" evidence="10">
    <location>
        <begin position="266"/>
        <end position="271"/>
    </location>
</feature>
<keyword evidence="3 10" id="KW-0723">Serine/threonine-protein kinase</keyword>
<comment type="subunit">
    <text evidence="10">Homohexamer.</text>
</comment>
<dbReference type="InterPro" id="IPR003755">
    <property type="entry name" value="HPr(Ser)_kin/Pase"/>
</dbReference>
<name>A0ABC7ZJ87_MYCGT</name>
<accession>A0ABC7ZJ87</accession>
<feature type="active site" evidence="10">
    <location>
        <position position="139"/>
    </location>
</feature>
<evidence type="ECO:0000256" key="6">
    <source>
        <dbReference type="ARBA" id="ARBA00022777"/>
    </source>
</evidence>
<dbReference type="CDD" id="cd01918">
    <property type="entry name" value="HprK_C"/>
    <property type="match status" value="1"/>
</dbReference>
<feature type="active site" description="Proton acceptor; for phosphorylation activity. Proton donor; for dephosphorylation activity" evidence="10">
    <location>
        <position position="178"/>
    </location>
</feature>
<evidence type="ECO:0000256" key="3">
    <source>
        <dbReference type="ARBA" id="ARBA00022527"/>
    </source>
</evidence>
<dbReference type="EC" id="2.7.4.-" evidence="10"/>
<feature type="binding site" evidence="10">
    <location>
        <position position="202"/>
    </location>
    <ligand>
        <name>Mg(2+)</name>
        <dbReference type="ChEBI" id="CHEBI:18420"/>
    </ligand>
</feature>
<proteinExistence type="inferred from homology"/>
<feature type="binding site" evidence="10">
    <location>
        <begin position="154"/>
        <end position="161"/>
    </location>
    <ligand>
        <name>ATP</name>
        <dbReference type="ChEBI" id="CHEBI:30616"/>
    </ligand>
</feature>
<dbReference type="GO" id="GO:0004674">
    <property type="term" value="F:protein serine/threonine kinase activity"/>
    <property type="evidence" value="ECO:0007669"/>
    <property type="project" value="UniProtKB-KW"/>
</dbReference>
<keyword evidence="7 10" id="KW-0067">ATP-binding</keyword>
<comment type="similarity">
    <text evidence="2 10">Belongs to the HPrK/P family.</text>
</comment>
<evidence type="ECO:0000313" key="13">
    <source>
        <dbReference type="EMBL" id="AFQ03891.1"/>
    </source>
</evidence>
<organism evidence="13 14">
    <name type="scientific">Mycoplasmoides genitalium M6320</name>
    <dbReference type="NCBI Taxonomy" id="662945"/>
    <lineage>
        <taxon>Bacteria</taxon>
        <taxon>Bacillati</taxon>
        <taxon>Mycoplasmatota</taxon>
        <taxon>Mycoplasmoidales</taxon>
        <taxon>Mycoplasmoidaceae</taxon>
        <taxon>Mycoplasmoides</taxon>
    </lineage>
</organism>
<dbReference type="HAMAP" id="MF_01249">
    <property type="entry name" value="HPr_kinase"/>
    <property type="match status" value="1"/>
</dbReference>
<keyword evidence="5 10" id="KW-0547">Nucleotide-binding</keyword>